<evidence type="ECO:0000313" key="2">
    <source>
        <dbReference type="EMBL" id="TFK52958.1"/>
    </source>
</evidence>
<protein>
    <submittedName>
        <fullName evidence="2">Uncharacterized protein</fullName>
    </submittedName>
</protein>
<gene>
    <name evidence="2" type="ORF">OE88DRAFT_1320492</name>
</gene>
<feature type="region of interest" description="Disordered" evidence="1">
    <location>
        <begin position="61"/>
        <end position="87"/>
    </location>
</feature>
<dbReference type="AlphaFoldDB" id="A0A5C3NAG4"/>
<sequence length="158" mass="17251">MNVQQSTTSEQDHVLSLLEIKSRRRSRRHSRSIRLDLSMPARISPLARCVPISAGEEWVAVRGDDDDDESWDEREMPSRPLSSTFGDSGKLEIVSRESDMACHQGLPPAYSAHNPDAPKGHPLGADDGRYAGSTVVQSTTPACAVEKEEHARLAASSS</sequence>
<evidence type="ECO:0000256" key="1">
    <source>
        <dbReference type="SAM" id="MobiDB-lite"/>
    </source>
</evidence>
<proteinExistence type="predicted"/>
<evidence type="ECO:0000313" key="3">
    <source>
        <dbReference type="Proteomes" id="UP000305948"/>
    </source>
</evidence>
<keyword evidence="3" id="KW-1185">Reference proteome</keyword>
<name>A0A5C3NAG4_9AGAM</name>
<dbReference type="Proteomes" id="UP000305948">
    <property type="component" value="Unassembled WGS sequence"/>
</dbReference>
<dbReference type="EMBL" id="ML213508">
    <property type="protein sequence ID" value="TFK52958.1"/>
    <property type="molecule type" value="Genomic_DNA"/>
</dbReference>
<accession>A0A5C3NAG4</accession>
<reference evidence="2 3" key="1">
    <citation type="journal article" date="2019" name="Nat. Ecol. Evol.">
        <title>Megaphylogeny resolves global patterns of mushroom evolution.</title>
        <authorList>
            <person name="Varga T."/>
            <person name="Krizsan K."/>
            <person name="Foldi C."/>
            <person name="Dima B."/>
            <person name="Sanchez-Garcia M."/>
            <person name="Sanchez-Ramirez S."/>
            <person name="Szollosi G.J."/>
            <person name="Szarkandi J.G."/>
            <person name="Papp V."/>
            <person name="Albert L."/>
            <person name="Andreopoulos W."/>
            <person name="Angelini C."/>
            <person name="Antonin V."/>
            <person name="Barry K.W."/>
            <person name="Bougher N.L."/>
            <person name="Buchanan P."/>
            <person name="Buyck B."/>
            <person name="Bense V."/>
            <person name="Catcheside P."/>
            <person name="Chovatia M."/>
            <person name="Cooper J."/>
            <person name="Damon W."/>
            <person name="Desjardin D."/>
            <person name="Finy P."/>
            <person name="Geml J."/>
            <person name="Haridas S."/>
            <person name="Hughes K."/>
            <person name="Justo A."/>
            <person name="Karasinski D."/>
            <person name="Kautmanova I."/>
            <person name="Kiss B."/>
            <person name="Kocsube S."/>
            <person name="Kotiranta H."/>
            <person name="LaButti K.M."/>
            <person name="Lechner B.E."/>
            <person name="Liimatainen K."/>
            <person name="Lipzen A."/>
            <person name="Lukacs Z."/>
            <person name="Mihaltcheva S."/>
            <person name="Morgado L.N."/>
            <person name="Niskanen T."/>
            <person name="Noordeloos M.E."/>
            <person name="Ohm R.A."/>
            <person name="Ortiz-Santana B."/>
            <person name="Ovrebo C."/>
            <person name="Racz N."/>
            <person name="Riley R."/>
            <person name="Savchenko A."/>
            <person name="Shiryaev A."/>
            <person name="Soop K."/>
            <person name="Spirin V."/>
            <person name="Szebenyi C."/>
            <person name="Tomsovsky M."/>
            <person name="Tulloss R.E."/>
            <person name="Uehling J."/>
            <person name="Grigoriev I.V."/>
            <person name="Vagvolgyi C."/>
            <person name="Papp T."/>
            <person name="Martin F.M."/>
            <person name="Miettinen O."/>
            <person name="Hibbett D.S."/>
            <person name="Nagy L.G."/>
        </authorList>
    </citation>
    <scope>NUCLEOTIDE SEQUENCE [LARGE SCALE GENOMIC DNA]</scope>
    <source>
        <strain evidence="2 3">OMC1185</strain>
    </source>
</reference>
<feature type="compositionally biased region" description="Basic and acidic residues" evidence="1">
    <location>
        <begin position="116"/>
        <end position="129"/>
    </location>
</feature>
<organism evidence="2 3">
    <name type="scientific">Heliocybe sulcata</name>
    <dbReference type="NCBI Taxonomy" id="5364"/>
    <lineage>
        <taxon>Eukaryota</taxon>
        <taxon>Fungi</taxon>
        <taxon>Dikarya</taxon>
        <taxon>Basidiomycota</taxon>
        <taxon>Agaricomycotina</taxon>
        <taxon>Agaricomycetes</taxon>
        <taxon>Gloeophyllales</taxon>
        <taxon>Gloeophyllaceae</taxon>
        <taxon>Heliocybe</taxon>
    </lineage>
</organism>
<feature type="region of interest" description="Disordered" evidence="1">
    <location>
        <begin position="103"/>
        <end position="158"/>
    </location>
</feature>